<dbReference type="InterPro" id="IPR011335">
    <property type="entry name" value="Restrct_endonuc-II-like"/>
</dbReference>
<accession>A0ABV5CJL8</accession>
<comment type="caution">
    <text evidence="2">The sequence shown here is derived from an EMBL/GenBank/DDBJ whole genome shotgun (WGS) entry which is preliminary data.</text>
</comment>
<dbReference type="CDD" id="cd06260">
    <property type="entry name" value="DUF820-like"/>
    <property type="match status" value="1"/>
</dbReference>
<dbReference type="EMBL" id="JBCGDC010000005">
    <property type="protein sequence ID" value="MFB6392006.1"/>
    <property type="molecule type" value="Genomic_DNA"/>
</dbReference>
<evidence type="ECO:0000313" key="3">
    <source>
        <dbReference type="Proteomes" id="UP001582793"/>
    </source>
</evidence>
<dbReference type="GO" id="GO:0004519">
    <property type="term" value="F:endonuclease activity"/>
    <property type="evidence" value="ECO:0007669"/>
    <property type="project" value="UniProtKB-KW"/>
</dbReference>
<keyword evidence="2" id="KW-0540">Nuclease</keyword>
<dbReference type="InterPro" id="IPR008538">
    <property type="entry name" value="Uma2"/>
</dbReference>
<dbReference type="InterPro" id="IPR012296">
    <property type="entry name" value="Nuclease_put_TT1808"/>
</dbReference>
<keyword evidence="2" id="KW-0255">Endonuclease</keyword>
<reference evidence="2 3" key="1">
    <citation type="submission" date="2024-04" db="EMBL/GenBank/DDBJ databases">
        <title>Polymorphospora sp. isolated from Baiyangdian Lake in Xiong'an New Area.</title>
        <authorList>
            <person name="Zhang X."/>
            <person name="Liu J."/>
        </authorList>
    </citation>
    <scope>NUCLEOTIDE SEQUENCE [LARGE SCALE GENOMIC DNA]</scope>
    <source>
        <strain evidence="2 3">2-325</strain>
    </source>
</reference>
<dbReference type="PANTHER" id="PTHR35400:SF3">
    <property type="entry name" value="SLL1072 PROTEIN"/>
    <property type="match status" value="1"/>
</dbReference>
<proteinExistence type="predicted"/>
<protein>
    <submittedName>
        <fullName evidence="2">Uma2 family endonuclease</fullName>
    </submittedName>
</protein>
<dbReference type="SUPFAM" id="SSF52980">
    <property type="entry name" value="Restriction endonuclease-like"/>
    <property type="match status" value="1"/>
</dbReference>
<dbReference type="Proteomes" id="UP001582793">
    <property type="component" value="Unassembled WGS sequence"/>
</dbReference>
<dbReference type="Pfam" id="PF05685">
    <property type="entry name" value="Uma2"/>
    <property type="match status" value="1"/>
</dbReference>
<evidence type="ECO:0000313" key="2">
    <source>
        <dbReference type="EMBL" id="MFB6392006.1"/>
    </source>
</evidence>
<keyword evidence="2" id="KW-0378">Hydrolase</keyword>
<keyword evidence="3" id="KW-1185">Reference proteome</keyword>
<sequence length="194" mass="21506">MAATTMRPEGATTTVAMIDRAGPWTEEEYLALDQTSERVELFDGSLHMTPAPTLRHQNMSAELWLTLRSAARAVGLRALEAINVRLRDARLVIPDVVVIDDIGLDRLVVDAPSVHLIAEITSASNAAADKVFKMHCYAAAKIGRYLIVEQDTKNLRLYRLRGVSYVEHAVVRPGEVLRLTEPVAVDIRPEDLHT</sequence>
<evidence type="ECO:0000259" key="1">
    <source>
        <dbReference type="Pfam" id="PF05685"/>
    </source>
</evidence>
<name>A0ABV5CJL8_9ACTN</name>
<gene>
    <name evidence="2" type="ORF">AAFH96_02650</name>
</gene>
<organism evidence="2 3">
    <name type="scientific">Polymorphospora lycopeni</name>
    <dbReference type="NCBI Taxonomy" id="3140240"/>
    <lineage>
        <taxon>Bacteria</taxon>
        <taxon>Bacillati</taxon>
        <taxon>Actinomycetota</taxon>
        <taxon>Actinomycetes</taxon>
        <taxon>Micromonosporales</taxon>
        <taxon>Micromonosporaceae</taxon>
        <taxon>Polymorphospora</taxon>
    </lineage>
</organism>
<feature type="domain" description="Putative restriction endonuclease" evidence="1">
    <location>
        <begin position="27"/>
        <end position="184"/>
    </location>
</feature>
<dbReference type="Gene3D" id="3.90.1570.10">
    <property type="entry name" value="tt1808, chain A"/>
    <property type="match status" value="1"/>
</dbReference>
<dbReference type="RefSeq" id="WP_375732881.1">
    <property type="nucleotide sequence ID" value="NZ_JBCGDC010000005.1"/>
</dbReference>
<dbReference type="PANTHER" id="PTHR35400">
    <property type="entry name" value="SLR1083 PROTEIN"/>
    <property type="match status" value="1"/>
</dbReference>